<dbReference type="EMBL" id="KV407458">
    <property type="protein sequence ID" value="KZF22728.1"/>
    <property type="molecule type" value="Genomic_DNA"/>
</dbReference>
<organism evidence="4 5">
    <name type="scientific">Xylona heveae (strain CBS 132557 / TC161)</name>
    <dbReference type="NCBI Taxonomy" id="1328760"/>
    <lineage>
        <taxon>Eukaryota</taxon>
        <taxon>Fungi</taxon>
        <taxon>Dikarya</taxon>
        <taxon>Ascomycota</taxon>
        <taxon>Pezizomycotina</taxon>
        <taxon>Xylonomycetes</taxon>
        <taxon>Xylonales</taxon>
        <taxon>Xylonaceae</taxon>
        <taxon>Xylona</taxon>
    </lineage>
</organism>
<dbReference type="Proteomes" id="UP000076632">
    <property type="component" value="Unassembled WGS sequence"/>
</dbReference>
<reference evidence="4 5" key="1">
    <citation type="journal article" date="2016" name="Fungal Biol.">
        <title>The genome of Xylona heveae provides a window into fungal endophytism.</title>
        <authorList>
            <person name="Gazis R."/>
            <person name="Kuo A."/>
            <person name="Riley R."/>
            <person name="LaButti K."/>
            <person name="Lipzen A."/>
            <person name="Lin J."/>
            <person name="Amirebrahimi M."/>
            <person name="Hesse C.N."/>
            <person name="Spatafora J.W."/>
            <person name="Henrissat B."/>
            <person name="Hainaut M."/>
            <person name="Grigoriev I.V."/>
            <person name="Hibbett D.S."/>
        </authorList>
    </citation>
    <scope>NUCLEOTIDE SEQUENCE [LARGE SCALE GENOMIC DNA]</scope>
    <source>
        <strain evidence="4 5">TC161</strain>
    </source>
</reference>
<dbReference type="STRING" id="1328760.A0A165GXJ2"/>
<name>A0A165GXJ2_XYLHT</name>
<evidence type="ECO:0000259" key="3">
    <source>
        <dbReference type="PROSITE" id="PS50102"/>
    </source>
</evidence>
<dbReference type="GeneID" id="28901180"/>
<feature type="region of interest" description="Disordered" evidence="2">
    <location>
        <begin position="144"/>
        <end position="176"/>
    </location>
</feature>
<dbReference type="OrthoDB" id="2935572at2759"/>
<dbReference type="GO" id="GO:0003723">
    <property type="term" value="F:RNA binding"/>
    <property type="evidence" value="ECO:0007669"/>
    <property type="project" value="UniProtKB-UniRule"/>
</dbReference>
<keyword evidence="5" id="KW-1185">Reference proteome</keyword>
<feature type="domain" description="RRM" evidence="3">
    <location>
        <begin position="181"/>
        <end position="253"/>
    </location>
</feature>
<feature type="region of interest" description="Disordered" evidence="2">
    <location>
        <begin position="85"/>
        <end position="132"/>
    </location>
</feature>
<feature type="compositionally biased region" description="Polar residues" evidence="2">
    <location>
        <begin position="119"/>
        <end position="132"/>
    </location>
</feature>
<dbReference type="InterPro" id="IPR000504">
    <property type="entry name" value="RRM_dom"/>
</dbReference>
<dbReference type="InParanoid" id="A0A165GXJ2"/>
<evidence type="ECO:0000313" key="5">
    <source>
        <dbReference type="Proteomes" id="UP000076632"/>
    </source>
</evidence>
<protein>
    <recommendedName>
        <fullName evidence="3">RRM domain-containing protein</fullName>
    </recommendedName>
</protein>
<proteinExistence type="predicted"/>
<evidence type="ECO:0000313" key="4">
    <source>
        <dbReference type="EMBL" id="KZF22728.1"/>
    </source>
</evidence>
<dbReference type="InterPro" id="IPR035979">
    <property type="entry name" value="RBD_domain_sf"/>
</dbReference>
<dbReference type="OMA" id="TNSIHNA"/>
<keyword evidence="1" id="KW-0694">RNA-binding</keyword>
<sequence length="410" mass="45128">MTDSVTIDKGYFETLLRRAELHENVIHNHGITQENGSVILLWREYQNLIRQSQEYAALRQTLLLGGVDLETLELLVHQTPTALNVPKPAADVERPIPSKQPDPGSNPRATNAARAPNTLMQGKNSGSGSKSFDFQAGQLAIDKKNDLQAPPERGFPNTSVKANERNDVDTGSDSALKDERRTLRITGLPKHTTHKKLIEAIRGGALIDIFLKKDGSANVSFVKSDAARNFYEYSSRHGIFILGTKVDVCWNDRQFVINPSMAYKLSKGASRNLILRNVHAGITAAKLRQDLDHIHNLVVVDITSRAGNMIICLNSISVSVFARTCILSRAIYKGMFLDWYPDECAAPLVTLGAEKVGKIERPGIRKEPSKNRYMVLNTEGTEDGSEDGSDKGERLSSALSTIGPGISWAE</sequence>
<dbReference type="SUPFAM" id="SSF54928">
    <property type="entry name" value="RNA-binding domain, RBD"/>
    <property type="match status" value="1"/>
</dbReference>
<dbReference type="CDD" id="cd12261">
    <property type="entry name" value="RRM1_3_MRN1"/>
    <property type="match status" value="1"/>
</dbReference>
<dbReference type="SMART" id="SM00360">
    <property type="entry name" value="RRM"/>
    <property type="match status" value="1"/>
</dbReference>
<evidence type="ECO:0000256" key="2">
    <source>
        <dbReference type="SAM" id="MobiDB-lite"/>
    </source>
</evidence>
<dbReference type="AlphaFoldDB" id="A0A165GXJ2"/>
<feature type="compositionally biased region" description="Low complexity" evidence="2">
    <location>
        <begin position="106"/>
        <end position="118"/>
    </location>
</feature>
<dbReference type="RefSeq" id="XP_018188283.1">
    <property type="nucleotide sequence ID" value="XM_018336043.1"/>
</dbReference>
<gene>
    <name evidence="4" type="ORF">L228DRAFT_282815</name>
</gene>
<accession>A0A165GXJ2</accession>
<feature type="region of interest" description="Disordered" evidence="2">
    <location>
        <begin position="370"/>
        <end position="410"/>
    </location>
</feature>
<dbReference type="PROSITE" id="PS50102">
    <property type="entry name" value="RRM"/>
    <property type="match status" value="1"/>
</dbReference>
<evidence type="ECO:0000256" key="1">
    <source>
        <dbReference type="PROSITE-ProRule" id="PRU00176"/>
    </source>
</evidence>